<comment type="caution">
    <text evidence="1">The sequence shown here is derived from an EMBL/GenBank/DDBJ whole genome shotgun (WGS) entry which is preliminary data.</text>
</comment>
<sequence>MKMVTESPRSVAGLAWLAAGYGRGRAEVAKDGGQQINLPFPRSRAVEGEASVEAMAAEAPGCKLPVVVLCGLLPGRPVDMVDLVVNSNPGTVELFSIGYRVIVRIVV</sequence>
<keyword evidence="2" id="KW-1185">Reference proteome</keyword>
<reference evidence="1 2" key="1">
    <citation type="submission" date="2017-11" db="EMBL/GenBank/DDBJ databases">
        <title>De-novo sequencing of pomegranate (Punica granatum L.) genome.</title>
        <authorList>
            <person name="Akparov Z."/>
            <person name="Amiraslanov A."/>
            <person name="Hajiyeva S."/>
            <person name="Abbasov M."/>
            <person name="Kaur K."/>
            <person name="Hamwieh A."/>
            <person name="Solovyev V."/>
            <person name="Salamov A."/>
            <person name="Braich B."/>
            <person name="Kosarev P."/>
            <person name="Mahmoud A."/>
            <person name="Hajiyev E."/>
            <person name="Babayeva S."/>
            <person name="Izzatullayeva V."/>
            <person name="Mammadov A."/>
            <person name="Mammadov A."/>
            <person name="Sharifova S."/>
            <person name="Ojaghi J."/>
            <person name="Eynullazada K."/>
            <person name="Bayramov B."/>
            <person name="Abdulazimova A."/>
            <person name="Shahmuradov I."/>
        </authorList>
    </citation>
    <scope>NUCLEOTIDE SEQUENCE [LARGE SCALE GENOMIC DNA]</scope>
    <source>
        <strain evidence="2">cv. AG2017</strain>
        <tissue evidence="1">Leaf</tissue>
    </source>
</reference>
<gene>
    <name evidence="1" type="ORF">CRG98_023863</name>
</gene>
<protein>
    <submittedName>
        <fullName evidence="1">Uncharacterized protein</fullName>
    </submittedName>
</protein>
<evidence type="ECO:0000313" key="2">
    <source>
        <dbReference type="Proteomes" id="UP000233551"/>
    </source>
</evidence>
<dbReference type="EMBL" id="PGOL01001680">
    <property type="protein sequence ID" value="PKI55731.1"/>
    <property type="molecule type" value="Genomic_DNA"/>
</dbReference>
<name>A0A2I0JHK8_PUNGR</name>
<evidence type="ECO:0000313" key="1">
    <source>
        <dbReference type="EMBL" id="PKI55731.1"/>
    </source>
</evidence>
<dbReference type="Proteomes" id="UP000233551">
    <property type="component" value="Unassembled WGS sequence"/>
</dbReference>
<organism evidence="1 2">
    <name type="scientific">Punica granatum</name>
    <name type="common">Pomegranate</name>
    <dbReference type="NCBI Taxonomy" id="22663"/>
    <lineage>
        <taxon>Eukaryota</taxon>
        <taxon>Viridiplantae</taxon>
        <taxon>Streptophyta</taxon>
        <taxon>Embryophyta</taxon>
        <taxon>Tracheophyta</taxon>
        <taxon>Spermatophyta</taxon>
        <taxon>Magnoliopsida</taxon>
        <taxon>eudicotyledons</taxon>
        <taxon>Gunneridae</taxon>
        <taxon>Pentapetalae</taxon>
        <taxon>rosids</taxon>
        <taxon>malvids</taxon>
        <taxon>Myrtales</taxon>
        <taxon>Lythraceae</taxon>
        <taxon>Punica</taxon>
    </lineage>
</organism>
<accession>A0A2I0JHK8</accession>
<proteinExistence type="predicted"/>
<dbReference type="AlphaFoldDB" id="A0A2I0JHK8"/>